<keyword evidence="2 7" id="KW-0813">Transport</keyword>
<dbReference type="EMBL" id="JAZBRD010000001">
    <property type="protein sequence ID" value="MEE3744014.1"/>
    <property type="molecule type" value="Genomic_DNA"/>
</dbReference>
<keyword evidence="3 7" id="KW-1134">Transmembrane beta strand</keyword>
<reference evidence="8 9" key="1">
    <citation type="submission" date="2024-01" db="EMBL/GenBank/DDBJ databases">
        <title>Campylobacter porcellus sp. nov.</title>
        <authorList>
            <person name="Papic B."/>
            <person name="Gruntar I."/>
        </authorList>
    </citation>
    <scope>NUCLEOTIDE SEQUENCE [LARGE SCALE GENOMIC DNA]</scope>
    <source>
        <strain evidence="8 9">CX2-4855-23</strain>
    </source>
</reference>
<evidence type="ECO:0000256" key="5">
    <source>
        <dbReference type="ARBA" id="ARBA00023136"/>
    </source>
</evidence>
<proteinExistence type="inferred from homology"/>
<evidence type="ECO:0000256" key="2">
    <source>
        <dbReference type="ARBA" id="ARBA00022448"/>
    </source>
</evidence>
<evidence type="ECO:0000313" key="8">
    <source>
        <dbReference type="EMBL" id="MEE3744014.1"/>
    </source>
</evidence>
<organism evidence="8 9">
    <name type="scientific">Campylobacter porcelli</name>
    <dbReference type="NCBI Taxonomy" id="1660073"/>
    <lineage>
        <taxon>Bacteria</taxon>
        <taxon>Pseudomonadati</taxon>
        <taxon>Campylobacterota</taxon>
        <taxon>Epsilonproteobacteria</taxon>
        <taxon>Campylobacterales</taxon>
        <taxon>Campylobacteraceae</taxon>
        <taxon>Campylobacter</taxon>
    </lineage>
</organism>
<gene>
    <name evidence="8" type="ORF">V2I23_01720</name>
</gene>
<evidence type="ECO:0000313" key="9">
    <source>
        <dbReference type="Proteomes" id="UP001331664"/>
    </source>
</evidence>
<keyword evidence="9" id="KW-1185">Reference proteome</keyword>
<evidence type="ECO:0000256" key="3">
    <source>
        <dbReference type="ARBA" id="ARBA00022452"/>
    </source>
</evidence>
<dbReference type="RefSeq" id="WP_330518503.1">
    <property type="nucleotide sequence ID" value="NZ_JAZBRC010000001.1"/>
</dbReference>
<keyword evidence="6 7" id="KW-0998">Cell outer membrane</keyword>
<keyword evidence="5 7" id="KW-0472">Membrane</keyword>
<dbReference type="Gene3D" id="2.40.170.20">
    <property type="entry name" value="TonB-dependent receptor, beta-barrel domain"/>
    <property type="match status" value="1"/>
</dbReference>
<dbReference type="InterPro" id="IPR036942">
    <property type="entry name" value="Beta-barrel_TonB_sf"/>
</dbReference>
<dbReference type="Proteomes" id="UP001331664">
    <property type="component" value="Unassembled WGS sequence"/>
</dbReference>
<evidence type="ECO:0000256" key="6">
    <source>
        <dbReference type="ARBA" id="ARBA00023237"/>
    </source>
</evidence>
<protein>
    <recommendedName>
        <fullName evidence="10">TonB-dependent receptor</fullName>
    </recommendedName>
</protein>
<evidence type="ECO:0000256" key="4">
    <source>
        <dbReference type="ARBA" id="ARBA00022692"/>
    </source>
</evidence>
<dbReference type="PROSITE" id="PS52016">
    <property type="entry name" value="TONB_DEPENDENT_REC_3"/>
    <property type="match status" value="1"/>
</dbReference>
<evidence type="ECO:0000256" key="7">
    <source>
        <dbReference type="PROSITE-ProRule" id="PRU01360"/>
    </source>
</evidence>
<comment type="similarity">
    <text evidence="7">Belongs to the TonB-dependent receptor family.</text>
</comment>
<accession>A0ABU7M2T0</accession>
<dbReference type="SUPFAM" id="SSF56935">
    <property type="entry name" value="Porins"/>
    <property type="match status" value="1"/>
</dbReference>
<evidence type="ECO:0008006" key="10">
    <source>
        <dbReference type="Google" id="ProtNLM"/>
    </source>
</evidence>
<keyword evidence="4 7" id="KW-0812">Transmembrane</keyword>
<sequence>MVDLGVNYKFSNGITIGEVINNLLDENFVDYVTYTSGRGLSYTNQHQRMIPGRNFWLNVRADF</sequence>
<comment type="subcellular location">
    <subcellularLocation>
        <location evidence="1 7">Cell outer membrane</location>
        <topology evidence="1 7">Multi-pass membrane protein</topology>
    </subcellularLocation>
</comment>
<comment type="caution">
    <text evidence="8">The sequence shown here is derived from an EMBL/GenBank/DDBJ whole genome shotgun (WGS) entry which is preliminary data.</text>
</comment>
<name>A0ABU7M2T0_9BACT</name>
<evidence type="ECO:0000256" key="1">
    <source>
        <dbReference type="ARBA" id="ARBA00004571"/>
    </source>
</evidence>
<dbReference type="InterPro" id="IPR039426">
    <property type="entry name" value="TonB-dep_rcpt-like"/>
</dbReference>